<comment type="subcellular location">
    <subcellularLocation>
        <location evidence="1">Cytoplasm</location>
    </subcellularLocation>
</comment>
<protein>
    <recommendedName>
        <fullName evidence="6">CNH domain-containing protein</fullName>
    </recommendedName>
</protein>
<evidence type="ECO:0000256" key="2">
    <source>
        <dbReference type="ARBA" id="ARBA00022448"/>
    </source>
</evidence>
<reference evidence="7" key="1">
    <citation type="submission" date="2021-03" db="EMBL/GenBank/DDBJ databases">
        <title>Comparative genomics and phylogenomic investigation of the class Geoglossomycetes provide insights into ecological specialization and systematics.</title>
        <authorList>
            <person name="Melie T."/>
            <person name="Pirro S."/>
            <person name="Miller A.N."/>
            <person name="Quandt A."/>
        </authorList>
    </citation>
    <scope>NUCLEOTIDE SEQUENCE</scope>
    <source>
        <strain evidence="7">CAQ_001_2017</strain>
    </source>
</reference>
<proteinExistence type="predicted"/>
<comment type="caution">
    <text evidence="7">The sequence shown here is derived from an EMBL/GenBank/DDBJ whole genome shotgun (WGS) entry which is preliminary data.</text>
</comment>
<gene>
    <name evidence="7" type="ORF">GP486_005860</name>
</gene>
<dbReference type="GO" id="GO:0016020">
    <property type="term" value="C:membrane"/>
    <property type="evidence" value="ECO:0007669"/>
    <property type="project" value="TreeGrafter"/>
</dbReference>
<dbReference type="PROSITE" id="PS50219">
    <property type="entry name" value="CNH"/>
    <property type="match status" value="1"/>
</dbReference>
<dbReference type="GO" id="GO:0015031">
    <property type="term" value="P:protein transport"/>
    <property type="evidence" value="ECO:0007669"/>
    <property type="project" value="UniProtKB-KW"/>
</dbReference>
<dbReference type="GO" id="GO:0034058">
    <property type="term" value="P:endosomal vesicle fusion"/>
    <property type="evidence" value="ECO:0007669"/>
    <property type="project" value="TreeGrafter"/>
</dbReference>
<organism evidence="7 8">
    <name type="scientific">Trichoglossum hirsutum</name>
    <dbReference type="NCBI Taxonomy" id="265104"/>
    <lineage>
        <taxon>Eukaryota</taxon>
        <taxon>Fungi</taxon>
        <taxon>Dikarya</taxon>
        <taxon>Ascomycota</taxon>
        <taxon>Pezizomycotina</taxon>
        <taxon>Geoglossomycetes</taxon>
        <taxon>Geoglossales</taxon>
        <taxon>Geoglossaceae</taxon>
        <taxon>Trichoglossum</taxon>
    </lineage>
</organism>
<feature type="region of interest" description="Disordered" evidence="5">
    <location>
        <begin position="239"/>
        <end position="358"/>
    </location>
</feature>
<feature type="compositionally biased region" description="Polar residues" evidence="5">
    <location>
        <begin position="288"/>
        <end position="298"/>
    </location>
</feature>
<evidence type="ECO:0000259" key="6">
    <source>
        <dbReference type="PROSITE" id="PS50219"/>
    </source>
</evidence>
<dbReference type="PANTHER" id="PTHR12894">
    <property type="entry name" value="CNH DOMAIN CONTAINING"/>
    <property type="match status" value="1"/>
</dbReference>
<evidence type="ECO:0000256" key="4">
    <source>
        <dbReference type="ARBA" id="ARBA00022927"/>
    </source>
</evidence>
<evidence type="ECO:0000313" key="8">
    <source>
        <dbReference type="Proteomes" id="UP000750711"/>
    </source>
</evidence>
<dbReference type="GO" id="GO:0005737">
    <property type="term" value="C:cytoplasm"/>
    <property type="evidence" value="ECO:0007669"/>
    <property type="project" value="UniProtKB-SubCell"/>
</dbReference>
<evidence type="ECO:0000256" key="3">
    <source>
        <dbReference type="ARBA" id="ARBA00022490"/>
    </source>
</evidence>
<keyword evidence="8" id="KW-1185">Reference proteome</keyword>
<dbReference type="Proteomes" id="UP000750711">
    <property type="component" value="Unassembled WGS sequence"/>
</dbReference>
<dbReference type="EMBL" id="JAGHQM010001181">
    <property type="protein sequence ID" value="KAH0556212.1"/>
    <property type="molecule type" value="Genomic_DNA"/>
</dbReference>
<dbReference type="AlphaFoldDB" id="A0A9P8L8E0"/>
<dbReference type="InterPro" id="IPR001180">
    <property type="entry name" value="CNH_dom"/>
</dbReference>
<feature type="domain" description="CNH" evidence="6">
    <location>
        <begin position="39"/>
        <end position="470"/>
    </location>
</feature>
<accession>A0A9P8L8E0</accession>
<keyword evidence="3" id="KW-0963">Cytoplasm</keyword>
<evidence type="ECO:0000256" key="1">
    <source>
        <dbReference type="ARBA" id="ARBA00004496"/>
    </source>
</evidence>
<feature type="compositionally biased region" description="Polar residues" evidence="5">
    <location>
        <begin position="243"/>
        <end position="260"/>
    </location>
</feature>
<evidence type="ECO:0000313" key="7">
    <source>
        <dbReference type="EMBL" id="KAH0556212.1"/>
    </source>
</evidence>
<keyword evidence="4" id="KW-0653">Protein transport</keyword>
<sequence>MASVSRKRKRSSGTEAGPYVLQSLADDLPLATESDDTSEVEITCVEFWEDNLYVGTSAAEILHFVLIPPEPSDSSSRPSPILAFRYRPPFTLSSLPHAQPGIQQILLLPKVNKACVLCNGTLTFYSLPELSPVFARVANCSWVGGADLDTDGENGARDDGVVIMILVKNKIRLVRVTEEVRVVKDIGFPSSTLSIRRSNFACVATAHAYALLDVNQSRKIPLFPISSLDDNAGVAVGGEAEDISSTSGPAISRRVSSAHPSQGGARIDDRGHGRSTSLGTFVGGLGRQQESPNPSSRLRSGLETPDRGGASSPALAVSPERPTERGTSPAKGTISPDKPLPPPPAVEGGAEASKPGKTTTPQAVLLEPHIVSPTPTEFLLTTGTGLSDPGVGIFVNLDGDVSRGTLEFEKYPERLVIDGQGLQTSSESDPHGDGGEGYVLAVMERDMKLGGGRGIEIQRWDSENESQKEWVEIIPASARTEGVTGQPVLKKLGLRKVAGHGEISIAEVGDKLRLVRLRLGGASGGDSPVSVDSSDSRTKASVERVTREMELFESRTLESDKEEPLEKGWEAAKNKQEEEISRRFGKLQSRIVTWSGNRIWWVVRNPLVIRLDSRLEVARPVEMEGRNGSQLDRSQVITVLNSIRGLELRTGTGPLSLSYIREKAGLLLFTSLVAASYAGTAITQVDKRVTEDALLDNSIDPRVVLAAIPMLREEVLEGPRGIWVFGGVKEIYEHSSLNIHAVRDNIQSGEGLDPEILGIVKRYLIAWRRKKGYGSVSVEDEKEAFRTVDAALLRVLLVLDKNPVGQGLASPVRAELYDLVDKSADKGGIDCFDRAVALLEGFGRLYVLSRLYQSRKLFKDVLGTWKRIIEGERNDRGEFVDGETEVRKYLVRIKDTALVKEYGAWLARRNPGLGVQVFADDKSRVKLEPAQVVEILKEKAPDAVKEYLEYLVFGKDNAQYANDLITFYLDTVLTKLSTSEAARDHMFQTYETYRALKSPKPTYQQFITENAIAEEWWRNRLRLLQLLGRTHGAASAYDVSAILRRLSPYENQLVPEMIILDGRQGRHEQALRLLTHGLGDYDTAINYCLLGGTSIFHPSTGTFTKEAGIAREDQAALFGYLLTEFLSIDDVSVRVEQTGGLLERFGGWFDVGYVLSVIPDSWSIELLSGFIVSALRRLVREKSETMVAKALSGAENLRINADFVSRCDEVGPSMELPD</sequence>
<evidence type="ECO:0000256" key="5">
    <source>
        <dbReference type="SAM" id="MobiDB-lite"/>
    </source>
</evidence>
<dbReference type="GO" id="GO:0006914">
    <property type="term" value="P:autophagy"/>
    <property type="evidence" value="ECO:0007669"/>
    <property type="project" value="TreeGrafter"/>
</dbReference>
<dbReference type="InterPro" id="IPR032914">
    <property type="entry name" value="Vam6/VPS39/TRAP1"/>
</dbReference>
<dbReference type="PANTHER" id="PTHR12894:SF27">
    <property type="entry name" value="TRANSFORMING GROWTH FACTOR-BETA RECEPTOR-ASSOCIATED PROTEIN 1"/>
    <property type="match status" value="1"/>
</dbReference>
<keyword evidence="2" id="KW-0813">Transport</keyword>
<name>A0A9P8L8E0_9PEZI</name>